<evidence type="ECO:0000313" key="3">
    <source>
        <dbReference type="Proteomes" id="UP000223913"/>
    </source>
</evidence>
<proteinExistence type="predicted"/>
<dbReference type="AlphaFoldDB" id="A0A2D0NHK1"/>
<comment type="caution">
    <text evidence="2">The sequence shown here is derived from an EMBL/GenBank/DDBJ whole genome shotgun (WGS) entry which is preliminary data.</text>
</comment>
<keyword evidence="1" id="KW-0732">Signal</keyword>
<dbReference type="Proteomes" id="UP000223913">
    <property type="component" value="Unassembled WGS sequence"/>
</dbReference>
<reference evidence="2 3" key="1">
    <citation type="submission" date="2017-10" db="EMBL/GenBank/DDBJ databases">
        <title>The draft genome sequence of Lewinella nigricans NBRC 102662.</title>
        <authorList>
            <person name="Wang K."/>
        </authorList>
    </citation>
    <scope>NUCLEOTIDE SEQUENCE [LARGE SCALE GENOMIC DNA]</scope>
    <source>
        <strain evidence="2 3">NBRC 102662</strain>
    </source>
</reference>
<dbReference type="EMBL" id="PDUD01000004">
    <property type="protein sequence ID" value="PHN07984.1"/>
    <property type="molecule type" value="Genomic_DNA"/>
</dbReference>
<feature type="chain" id="PRO_5013243172" description="Tetratricopeptide repeat protein" evidence="1">
    <location>
        <begin position="19"/>
        <end position="277"/>
    </location>
</feature>
<evidence type="ECO:0008006" key="4">
    <source>
        <dbReference type="Google" id="ProtNLM"/>
    </source>
</evidence>
<name>A0A2D0NHK1_FLAN2</name>
<gene>
    <name evidence="2" type="ORF">CRP01_04310</name>
</gene>
<dbReference type="RefSeq" id="WP_099148774.1">
    <property type="nucleotide sequence ID" value="NZ_PDUD01000004.1"/>
</dbReference>
<dbReference type="OrthoDB" id="935812at2"/>
<organism evidence="2 3">
    <name type="scientific">Flavilitoribacter nigricans (strain ATCC 23147 / DSM 23189 / NBRC 102662 / NCIMB 1420 / SS-2)</name>
    <name type="common">Lewinella nigricans</name>
    <dbReference type="NCBI Taxonomy" id="1122177"/>
    <lineage>
        <taxon>Bacteria</taxon>
        <taxon>Pseudomonadati</taxon>
        <taxon>Bacteroidota</taxon>
        <taxon>Saprospiria</taxon>
        <taxon>Saprospirales</taxon>
        <taxon>Lewinellaceae</taxon>
        <taxon>Flavilitoribacter</taxon>
    </lineage>
</organism>
<dbReference type="Gene3D" id="1.25.40.10">
    <property type="entry name" value="Tetratricopeptide repeat domain"/>
    <property type="match status" value="2"/>
</dbReference>
<dbReference type="Pfam" id="PF13181">
    <property type="entry name" value="TPR_8"/>
    <property type="match status" value="1"/>
</dbReference>
<keyword evidence="3" id="KW-1185">Reference proteome</keyword>
<protein>
    <recommendedName>
        <fullName evidence="4">Tetratricopeptide repeat protein</fullName>
    </recommendedName>
</protein>
<dbReference type="InterPro" id="IPR011990">
    <property type="entry name" value="TPR-like_helical_dom_sf"/>
</dbReference>
<accession>A0A2D0NHK1</accession>
<dbReference type="SUPFAM" id="SSF48452">
    <property type="entry name" value="TPR-like"/>
    <property type="match status" value="1"/>
</dbReference>
<feature type="signal peptide" evidence="1">
    <location>
        <begin position="1"/>
        <end position="18"/>
    </location>
</feature>
<evidence type="ECO:0000256" key="1">
    <source>
        <dbReference type="SAM" id="SignalP"/>
    </source>
</evidence>
<dbReference type="InterPro" id="IPR019734">
    <property type="entry name" value="TPR_rpt"/>
</dbReference>
<sequence length="277" mass="31705">MKLIYLSALLLLPALLSAQPNCEYFKYIGDTLRYQACLKSEEIAGHYQFSREFQETLDEAIAIDPGFDYPYRAKSVAYLKSGDFIHWKKLMDQAVAANPTNNLAYRGWCRYQFFRDYTGAIQDIELLDSLINYDIGYSQNGNYHLHVARALCYKSLGQAEKARSIILDQLALPDYAPGIYDYLHLGVLHLELGDYQLARQAFDQQAQQNDLAENQYYLAQALYQLGDLAGGQQSLQTARKMYLAKQCMFDPYMQPTDKIYLADIENALTEVAAKEKE</sequence>
<evidence type="ECO:0000313" key="2">
    <source>
        <dbReference type="EMBL" id="PHN07984.1"/>
    </source>
</evidence>